<dbReference type="EMBL" id="ML978069">
    <property type="protein sequence ID" value="KAF2016332.1"/>
    <property type="molecule type" value="Genomic_DNA"/>
</dbReference>
<reference evidence="2" key="1">
    <citation type="journal article" date="2020" name="Stud. Mycol.">
        <title>101 Dothideomycetes genomes: a test case for predicting lifestyles and emergence of pathogens.</title>
        <authorList>
            <person name="Haridas S."/>
            <person name="Albert R."/>
            <person name="Binder M."/>
            <person name="Bloem J."/>
            <person name="Labutti K."/>
            <person name="Salamov A."/>
            <person name="Andreopoulos B."/>
            <person name="Baker S."/>
            <person name="Barry K."/>
            <person name="Bills G."/>
            <person name="Bluhm B."/>
            <person name="Cannon C."/>
            <person name="Castanera R."/>
            <person name="Culley D."/>
            <person name="Daum C."/>
            <person name="Ezra D."/>
            <person name="Gonzalez J."/>
            <person name="Henrissat B."/>
            <person name="Kuo A."/>
            <person name="Liang C."/>
            <person name="Lipzen A."/>
            <person name="Lutzoni F."/>
            <person name="Magnuson J."/>
            <person name="Mondo S."/>
            <person name="Nolan M."/>
            <person name="Ohm R."/>
            <person name="Pangilinan J."/>
            <person name="Park H.-J."/>
            <person name="Ramirez L."/>
            <person name="Alfaro M."/>
            <person name="Sun H."/>
            <person name="Tritt A."/>
            <person name="Yoshinaga Y."/>
            <person name="Zwiers L.-H."/>
            <person name="Turgeon B."/>
            <person name="Goodwin S."/>
            <person name="Spatafora J."/>
            <person name="Crous P."/>
            <person name="Grigoriev I."/>
        </authorList>
    </citation>
    <scope>NUCLEOTIDE SEQUENCE</scope>
    <source>
        <strain evidence="2">CBS 175.79</strain>
    </source>
</reference>
<organism evidence="2 3">
    <name type="scientific">Aaosphaeria arxii CBS 175.79</name>
    <dbReference type="NCBI Taxonomy" id="1450172"/>
    <lineage>
        <taxon>Eukaryota</taxon>
        <taxon>Fungi</taxon>
        <taxon>Dikarya</taxon>
        <taxon>Ascomycota</taxon>
        <taxon>Pezizomycotina</taxon>
        <taxon>Dothideomycetes</taxon>
        <taxon>Pleosporomycetidae</taxon>
        <taxon>Pleosporales</taxon>
        <taxon>Pleosporales incertae sedis</taxon>
        <taxon>Aaosphaeria</taxon>
    </lineage>
</organism>
<feature type="transmembrane region" description="Helical" evidence="1">
    <location>
        <begin position="125"/>
        <end position="146"/>
    </location>
</feature>
<name>A0A6A5XT09_9PLEO</name>
<proteinExistence type="predicted"/>
<gene>
    <name evidence="2" type="ORF">BU24DRAFT_199726</name>
</gene>
<dbReference type="GeneID" id="54279200"/>
<keyword evidence="1" id="KW-0472">Membrane</keyword>
<sequence>MLYITVAVAPFCTPPAYNHVPPKIEGRPKNVSMHHKIHHDASYQQSSNNTTTSLSTVDTVTLLKEKAFIPTIRFHKHTSLFNMANNMIELETFPPLDLSMRPPSDSSLDVQPGLLRRWHLTKKRVLVIVAVIGNALMVGVGVWQILTVTTEKHRREIQRKRPDAETLLFIFASFGLITILFFALRYLLEWIMDYFLYVRTWVSCHPRMEIF</sequence>
<protein>
    <submittedName>
        <fullName evidence="2">Uncharacterized protein</fullName>
    </submittedName>
</protein>
<evidence type="ECO:0000313" key="3">
    <source>
        <dbReference type="Proteomes" id="UP000799778"/>
    </source>
</evidence>
<keyword evidence="1" id="KW-0812">Transmembrane</keyword>
<accession>A0A6A5XT09</accession>
<keyword evidence="3" id="KW-1185">Reference proteome</keyword>
<feature type="transmembrane region" description="Helical" evidence="1">
    <location>
        <begin position="166"/>
        <end position="188"/>
    </location>
</feature>
<dbReference type="AlphaFoldDB" id="A0A6A5XT09"/>
<dbReference type="Proteomes" id="UP000799778">
    <property type="component" value="Unassembled WGS sequence"/>
</dbReference>
<dbReference type="RefSeq" id="XP_033384671.1">
    <property type="nucleotide sequence ID" value="XM_033521803.1"/>
</dbReference>
<keyword evidence="1" id="KW-1133">Transmembrane helix</keyword>
<evidence type="ECO:0000313" key="2">
    <source>
        <dbReference type="EMBL" id="KAF2016332.1"/>
    </source>
</evidence>
<evidence type="ECO:0000256" key="1">
    <source>
        <dbReference type="SAM" id="Phobius"/>
    </source>
</evidence>